<evidence type="ECO:0000256" key="1">
    <source>
        <dbReference type="SAM" id="Phobius"/>
    </source>
</evidence>
<proteinExistence type="predicted"/>
<sequence>MRGEQRKEWTPPPPVDARARAEPNHHLFLTLLYAPVIPLIRIGLRGRLPQKQIDRVFLGSIGVAFVHAGYILSSESSA</sequence>
<gene>
    <name evidence="3" type="primary">Aste57867_20283</name>
    <name evidence="2" type="ORF">As57867_020217</name>
    <name evidence="3" type="ORF">ASTE57867_20283</name>
</gene>
<keyword evidence="1" id="KW-0472">Membrane</keyword>
<organism evidence="3 4">
    <name type="scientific">Aphanomyces stellatus</name>
    <dbReference type="NCBI Taxonomy" id="120398"/>
    <lineage>
        <taxon>Eukaryota</taxon>
        <taxon>Sar</taxon>
        <taxon>Stramenopiles</taxon>
        <taxon>Oomycota</taxon>
        <taxon>Saprolegniomycetes</taxon>
        <taxon>Saprolegniales</taxon>
        <taxon>Verrucalvaceae</taxon>
        <taxon>Aphanomyces</taxon>
    </lineage>
</organism>
<reference evidence="2" key="2">
    <citation type="submission" date="2019-06" db="EMBL/GenBank/DDBJ databases">
        <title>Genomics analysis of Aphanomyces spp. identifies a new class of oomycete effector associated with host adaptation.</title>
        <authorList>
            <person name="Gaulin E."/>
        </authorList>
    </citation>
    <scope>NUCLEOTIDE SEQUENCE</scope>
    <source>
        <strain evidence="2">CBS 578.67</strain>
    </source>
</reference>
<evidence type="ECO:0000313" key="3">
    <source>
        <dbReference type="EMBL" id="VFT96973.1"/>
    </source>
</evidence>
<protein>
    <submittedName>
        <fullName evidence="3">Aste57867_20283 protein</fullName>
    </submittedName>
</protein>
<name>A0A485LFC2_9STRA</name>
<evidence type="ECO:0000313" key="2">
    <source>
        <dbReference type="EMBL" id="KAF0688059.1"/>
    </source>
</evidence>
<evidence type="ECO:0000313" key="4">
    <source>
        <dbReference type="Proteomes" id="UP000332933"/>
    </source>
</evidence>
<dbReference type="OrthoDB" id="15596at2759"/>
<keyword evidence="1" id="KW-1133">Transmembrane helix</keyword>
<accession>A0A485LFC2</accession>
<reference evidence="3 4" key="1">
    <citation type="submission" date="2019-03" db="EMBL/GenBank/DDBJ databases">
        <authorList>
            <person name="Gaulin E."/>
            <person name="Dumas B."/>
        </authorList>
    </citation>
    <scope>NUCLEOTIDE SEQUENCE [LARGE SCALE GENOMIC DNA]</scope>
    <source>
        <strain evidence="3">CBS 568.67</strain>
    </source>
</reference>
<keyword evidence="4" id="KW-1185">Reference proteome</keyword>
<dbReference type="EMBL" id="VJMH01006770">
    <property type="protein sequence ID" value="KAF0688059.1"/>
    <property type="molecule type" value="Genomic_DNA"/>
</dbReference>
<dbReference type="AlphaFoldDB" id="A0A485LFC2"/>
<dbReference type="EMBL" id="CAADRA010006793">
    <property type="protein sequence ID" value="VFT96973.1"/>
    <property type="molecule type" value="Genomic_DNA"/>
</dbReference>
<feature type="transmembrane region" description="Helical" evidence="1">
    <location>
        <begin position="56"/>
        <end position="73"/>
    </location>
</feature>
<keyword evidence="1" id="KW-0812">Transmembrane</keyword>
<dbReference type="Proteomes" id="UP000332933">
    <property type="component" value="Unassembled WGS sequence"/>
</dbReference>